<evidence type="ECO:0000256" key="2">
    <source>
        <dbReference type="ARBA" id="ARBA00006175"/>
    </source>
</evidence>
<dbReference type="PRINTS" id="PR00783">
    <property type="entry name" value="MINTRINSICP"/>
</dbReference>
<reference evidence="8" key="1">
    <citation type="submission" date="2019-11" db="EMBL/GenBank/DDBJ databases">
        <authorList>
            <person name="Feng L."/>
        </authorList>
    </citation>
    <scope>NUCLEOTIDE SEQUENCE</scope>
    <source>
        <strain evidence="8">AcaccaeLFYP115</strain>
    </source>
</reference>
<dbReference type="RefSeq" id="WP_006567680.1">
    <property type="nucleotide sequence ID" value="NZ_BAABRZ010000002.1"/>
</dbReference>
<keyword evidence="3 7" id="KW-0813">Transport</keyword>
<evidence type="ECO:0000256" key="6">
    <source>
        <dbReference type="ARBA" id="ARBA00023136"/>
    </source>
</evidence>
<dbReference type="GO" id="GO:0015254">
    <property type="term" value="F:glycerol channel activity"/>
    <property type="evidence" value="ECO:0007669"/>
    <property type="project" value="TreeGrafter"/>
</dbReference>
<dbReference type="PROSITE" id="PS00221">
    <property type="entry name" value="MIP"/>
    <property type="match status" value="1"/>
</dbReference>
<dbReference type="InterPro" id="IPR022357">
    <property type="entry name" value="MIP_CS"/>
</dbReference>
<evidence type="ECO:0000256" key="4">
    <source>
        <dbReference type="ARBA" id="ARBA00022692"/>
    </source>
</evidence>
<sequence length="237" mass="24872">MEHMNLYLAELVGTALFMVLGLGVCANISLSKSGMCGAGGIVAALGWGVSMVTVAVCFGPVSGAHCNPAVTVGFWAAGNLSGSLVPGYIISQCIGASVGALIIWQLYKDHLDEEECPGTKLGVFTTGPSIQNSWRNCLSEIMATFCLMFVLLSLGHQNPANGVAMFFVFCGVAGGVMSFGGLTGYAINPARDLMPRIIYTLVPIKNKEGSNWGYAWVPIAGPLMGAFLAAMLYKVIF</sequence>
<dbReference type="PANTHER" id="PTHR43829:SF9">
    <property type="entry name" value="AQUAPORIN-9"/>
    <property type="match status" value="1"/>
</dbReference>
<dbReference type="AlphaFoldDB" id="A0A6N2V928"/>
<evidence type="ECO:0000256" key="7">
    <source>
        <dbReference type="RuleBase" id="RU000477"/>
    </source>
</evidence>
<dbReference type="InterPro" id="IPR023271">
    <property type="entry name" value="Aquaporin-like"/>
</dbReference>
<proteinExistence type="inferred from homology"/>
<evidence type="ECO:0000256" key="1">
    <source>
        <dbReference type="ARBA" id="ARBA00004141"/>
    </source>
</evidence>
<keyword evidence="6" id="KW-0472">Membrane</keyword>
<dbReference type="Gene3D" id="1.20.1080.10">
    <property type="entry name" value="Glycerol uptake facilitator protein"/>
    <property type="match status" value="1"/>
</dbReference>
<evidence type="ECO:0000256" key="3">
    <source>
        <dbReference type="ARBA" id="ARBA00022448"/>
    </source>
</evidence>
<dbReference type="EMBL" id="CACRSQ010000007">
    <property type="protein sequence ID" value="VYT26979.1"/>
    <property type="molecule type" value="Genomic_DNA"/>
</dbReference>
<organism evidence="8">
    <name type="scientific">Anaerostipes caccae</name>
    <dbReference type="NCBI Taxonomy" id="105841"/>
    <lineage>
        <taxon>Bacteria</taxon>
        <taxon>Bacillati</taxon>
        <taxon>Bacillota</taxon>
        <taxon>Clostridia</taxon>
        <taxon>Lachnospirales</taxon>
        <taxon>Lachnospiraceae</taxon>
        <taxon>Anaerostipes</taxon>
    </lineage>
</organism>
<keyword evidence="4 7" id="KW-0812">Transmembrane</keyword>
<comment type="similarity">
    <text evidence="2 7">Belongs to the MIP/aquaporin (TC 1.A.8) family.</text>
</comment>
<gene>
    <name evidence="8" type="primary">glpF</name>
    <name evidence="8" type="ORF">ACLFYP115_02377</name>
</gene>
<dbReference type="GO" id="GO:0005886">
    <property type="term" value="C:plasma membrane"/>
    <property type="evidence" value="ECO:0007669"/>
    <property type="project" value="TreeGrafter"/>
</dbReference>
<dbReference type="SUPFAM" id="SSF81338">
    <property type="entry name" value="Aquaporin-like"/>
    <property type="match status" value="1"/>
</dbReference>
<dbReference type="InterPro" id="IPR050363">
    <property type="entry name" value="MIP/Aquaporin"/>
</dbReference>
<keyword evidence="5" id="KW-1133">Transmembrane helix</keyword>
<comment type="subcellular location">
    <subcellularLocation>
        <location evidence="1">Membrane</location>
        <topology evidence="1">Multi-pass membrane protein</topology>
    </subcellularLocation>
</comment>
<dbReference type="InterPro" id="IPR000425">
    <property type="entry name" value="MIP"/>
</dbReference>
<dbReference type="Pfam" id="PF00230">
    <property type="entry name" value="MIP"/>
    <property type="match status" value="1"/>
</dbReference>
<accession>A0A6N2V928</accession>
<dbReference type="GeneID" id="69469533"/>
<dbReference type="PANTHER" id="PTHR43829">
    <property type="entry name" value="AQUAPORIN OR AQUAGLYCEROPORIN RELATED"/>
    <property type="match status" value="1"/>
</dbReference>
<protein>
    <submittedName>
        <fullName evidence="8">Putative glycerol uptake facilitator protein</fullName>
    </submittedName>
</protein>
<name>A0A6N2V928_9FIRM</name>
<evidence type="ECO:0000313" key="8">
    <source>
        <dbReference type="EMBL" id="VYT26979.1"/>
    </source>
</evidence>
<evidence type="ECO:0000256" key="5">
    <source>
        <dbReference type="ARBA" id="ARBA00022989"/>
    </source>
</evidence>